<evidence type="ECO:0000313" key="3">
    <source>
        <dbReference type="EMBL" id="KAK6180340.1"/>
    </source>
</evidence>
<feature type="compositionally biased region" description="Basic and acidic residues" evidence="2">
    <location>
        <begin position="697"/>
        <end position="706"/>
    </location>
</feature>
<evidence type="ECO:0000256" key="2">
    <source>
        <dbReference type="SAM" id="MobiDB-lite"/>
    </source>
</evidence>
<dbReference type="PANTHER" id="PTHR18957">
    <property type="entry name" value="CENTLEIN"/>
    <property type="match status" value="1"/>
</dbReference>
<feature type="coiled-coil region" evidence="1">
    <location>
        <begin position="75"/>
        <end position="235"/>
    </location>
</feature>
<evidence type="ECO:0000256" key="1">
    <source>
        <dbReference type="SAM" id="Coils"/>
    </source>
</evidence>
<feature type="compositionally biased region" description="Basic and acidic residues" evidence="2">
    <location>
        <begin position="530"/>
        <end position="540"/>
    </location>
</feature>
<dbReference type="Proteomes" id="UP001347796">
    <property type="component" value="Unassembled WGS sequence"/>
</dbReference>
<feature type="coiled-coil region" evidence="1">
    <location>
        <begin position="369"/>
        <end position="403"/>
    </location>
</feature>
<sequence length="1317" mass="152380">MTSSSMISERDPDSSHILTQNKNLQAELLQCQADKEFVWSLWKRLQVSNPDVTETISIAIQREKEKCEIKDRKVLEILQNKDNRIEELLSKIEKQSKQLKESLTKRVDFQEDNGRLEAERNHLQDKVSALQIQVQALETREKSFDEIHKKTLEATEREKQELQRRTIELTKELDLVRNEKSEHLSTRIQVEASARSFERELAEKNVKIERLNHELEESEKIIKKYMGELQTAKHDLHFKTEELDIVRKELSDLWISHNELTEYSSQQADLVRQLQSLQNDTQKMLKNQEAAYSIESHSVQQIYGDINNRYEQLKKSESELRKQVLGLKKELLNKENVISQLQDNQRSKNKQPQNLDGSFIDRFKDGEPVLDYEYKIECMKKEINSLKDKLTDKNRIITELDNTLDQSIEFDVSKLNKGERTHSTPSREHRSVATSPIRLLRETKHRPVPRSHSCSPTRSTNPNSQLLNTRKKLDDTEHLLHLKTKELSDLRKVHNKRLERLKSLQASYKTVKDQLKTIEDEQNRKKKGRRSDPRSLTKEDSDGVWNELNYFKRENRNLAVEKMNMQEEIDMLRVQASHDAAAIHELQLALEQDREEHDYEIKKLQFDNKDRTELETQLHSLNSQLQSKEILIRKLEKDVREGSSVKDLLIEEKRNLKSELLNLRRETADYRVTIANLKRDTSRLKREIDESNQSSKMSEKDGEKSSSPDSFGDMKVSRGTLPRLPVYKINKRRTRSKPSKQYQRALNKSIEKMSAMFTNFNEEDWEEVSESAEVEEETDLTGSDTLGQAIVSVSRKRTGNKRLSDGQSSNQTDSSTGYQRQNSSYLRSVKSRTDRRIAGSSPVSRDTRSSESLESVTESSSNENMNRVVVMREMATSPITVPGGRLPSSRPKRVSYHYNVPASRQLGPLKQRVNYLQQQVNTLRESRGNALKTVGEQKEMILQLQTDLNLANQRLKMTKMNIQKVTNDLDKLQKDKIGLEGQLSARDESYPPSVTGSPNDKQTENGVKSLEVKLRASSADIARQAGSIKSLKLENEQLQEQVKKLTEKINHVERDNNQKRNLLDSQRTKLKHLQDKAKTDSETIVELETKIKLLNESSDRTKIQLESLKKRISAVSKDKKEADETNIKLISDVEKINKQLNETSKKYTNLESAMVDLEDTAKEQLHGLASQSEAAIDSVQVKLIETHEKVLKYEQFVKMLSCEILSRVEEGRREINDKLTASQRAKAPKDPTLEQAKAIAQDLFNLSQSDIEELMIDDNSTPKSKEAALAQKRSDKRWIKKCEKILHSQEFVEPLVKLLVEKIDERSDLIKQMTQTK</sequence>
<reference evidence="3 4" key="1">
    <citation type="submission" date="2024-01" db="EMBL/GenBank/DDBJ databases">
        <title>The genome of the rayed Mediterranean limpet Patella caerulea (Linnaeus, 1758).</title>
        <authorList>
            <person name="Anh-Thu Weber A."/>
            <person name="Halstead-Nussloch G."/>
        </authorList>
    </citation>
    <scope>NUCLEOTIDE SEQUENCE [LARGE SCALE GENOMIC DNA]</scope>
    <source>
        <strain evidence="3">AATW-2023a</strain>
        <tissue evidence="3">Whole specimen</tissue>
    </source>
</reference>
<feature type="region of interest" description="Disordered" evidence="2">
    <location>
        <begin position="515"/>
        <end position="540"/>
    </location>
</feature>
<feature type="region of interest" description="Disordered" evidence="2">
    <location>
        <begin position="981"/>
        <end position="1005"/>
    </location>
</feature>
<name>A0AAN8JPJ6_PATCE</name>
<organism evidence="3 4">
    <name type="scientific">Patella caerulea</name>
    <name type="common">Rayed Mediterranean limpet</name>
    <dbReference type="NCBI Taxonomy" id="87958"/>
    <lineage>
        <taxon>Eukaryota</taxon>
        <taxon>Metazoa</taxon>
        <taxon>Spiralia</taxon>
        <taxon>Lophotrochozoa</taxon>
        <taxon>Mollusca</taxon>
        <taxon>Gastropoda</taxon>
        <taxon>Patellogastropoda</taxon>
        <taxon>Patelloidea</taxon>
        <taxon>Patellidae</taxon>
        <taxon>Patella</taxon>
    </lineage>
</organism>
<dbReference type="GO" id="GO:0005813">
    <property type="term" value="C:centrosome"/>
    <property type="evidence" value="ECO:0007669"/>
    <property type="project" value="TreeGrafter"/>
</dbReference>
<feature type="compositionally biased region" description="Polar residues" evidence="2">
    <location>
        <begin position="992"/>
        <end position="1005"/>
    </location>
</feature>
<dbReference type="GO" id="GO:0005814">
    <property type="term" value="C:centriole"/>
    <property type="evidence" value="ECO:0007669"/>
    <property type="project" value="TreeGrafter"/>
</dbReference>
<gene>
    <name evidence="3" type="ORF">SNE40_012512</name>
</gene>
<keyword evidence="4" id="KW-1185">Reference proteome</keyword>
<feature type="region of interest" description="Disordered" evidence="2">
    <location>
        <begin position="445"/>
        <end position="472"/>
    </location>
</feature>
<feature type="coiled-coil region" evidence="1">
    <location>
        <begin position="260"/>
        <end position="344"/>
    </location>
</feature>
<accession>A0AAN8JPJ6</accession>
<feature type="compositionally biased region" description="Polar residues" evidence="2">
    <location>
        <begin position="452"/>
        <end position="468"/>
    </location>
</feature>
<feature type="coiled-coil region" evidence="1">
    <location>
        <begin position="1021"/>
        <end position="1160"/>
    </location>
</feature>
<comment type="caution">
    <text evidence="3">The sequence shown here is derived from an EMBL/GenBank/DDBJ whole genome shotgun (WGS) entry which is preliminary data.</text>
</comment>
<proteinExistence type="predicted"/>
<evidence type="ECO:0008006" key="5">
    <source>
        <dbReference type="Google" id="ProtNLM"/>
    </source>
</evidence>
<feature type="region of interest" description="Disordered" evidence="2">
    <location>
        <begin position="684"/>
        <end position="745"/>
    </location>
</feature>
<dbReference type="InterPro" id="IPR038810">
    <property type="entry name" value="CNTLN"/>
</dbReference>
<evidence type="ECO:0000313" key="4">
    <source>
        <dbReference type="Proteomes" id="UP001347796"/>
    </source>
</evidence>
<feature type="compositionally biased region" description="Low complexity" evidence="2">
    <location>
        <begin position="852"/>
        <end position="863"/>
    </location>
</feature>
<dbReference type="GO" id="GO:0010457">
    <property type="term" value="P:centriole-centriole cohesion"/>
    <property type="evidence" value="ECO:0007669"/>
    <property type="project" value="TreeGrafter"/>
</dbReference>
<feature type="compositionally biased region" description="Acidic residues" evidence="2">
    <location>
        <begin position="763"/>
        <end position="779"/>
    </location>
</feature>
<feature type="compositionally biased region" description="Basic residues" evidence="2">
    <location>
        <begin position="729"/>
        <end position="738"/>
    </location>
</feature>
<protein>
    <recommendedName>
        <fullName evidence="5">Centlein</fullName>
    </recommendedName>
</protein>
<dbReference type="PANTHER" id="PTHR18957:SF0">
    <property type="entry name" value="CENTLEIN"/>
    <property type="match status" value="1"/>
</dbReference>
<feature type="region of interest" description="Disordered" evidence="2">
    <location>
        <begin position="763"/>
        <end position="864"/>
    </location>
</feature>
<keyword evidence="1" id="KW-0175">Coiled coil</keyword>
<dbReference type="EMBL" id="JAZGQO010000008">
    <property type="protein sequence ID" value="KAK6180340.1"/>
    <property type="molecule type" value="Genomic_DNA"/>
</dbReference>
<feature type="compositionally biased region" description="Polar residues" evidence="2">
    <location>
        <begin position="805"/>
        <end position="826"/>
    </location>
</feature>